<feature type="transmembrane region" description="Helical" evidence="6">
    <location>
        <begin position="43"/>
        <end position="67"/>
    </location>
</feature>
<comment type="subcellular location">
    <subcellularLocation>
        <location evidence="1">Membrane</location>
        <topology evidence="1">Multi-pass membrane protein</topology>
    </subcellularLocation>
</comment>
<evidence type="ECO:0000256" key="6">
    <source>
        <dbReference type="SAM" id="Phobius"/>
    </source>
</evidence>
<evidence type="ECO:0000313" key="7">
    <source>
        <dbReference type="EMBL" id="GMM47726.1"/>
    </source>
</evidence>
<comment type="caution">
    <text evidence="7">The sequence shown here is derived from an EMBL/GenBank/DDBJ whole genome shotgun (WGS) entry which is preliminary data.</text>
</comment>
<keyword evidence="3 6" id="KW-1133">Transmembrane helix</keyword>
<dbReference type="InterPro" id="IPR040254">
    <property type="entry name" value="Ecm3-like"/>
</dbReference>
<proteinExistence type="predicted"/>
<gene>
    <name evidence="7" type="ORF">DAPK24_043240</name>
</gene>
<name>A0AAV5RAU4_PICKL</name>
<dbReference type="PANTHER" id="PTHR31274:SF1">
    <property type="entry name" value="AGL149CP"/>
    <property type="match status" value="1"/>
</dbReference>
<dbReference type="Pfam" id="PF03547">
    <property type="entry name" value="Mem_trans"/>
    <property type="match status" value="1"/>
</dbReference>
<keyword evidence="8" id="KW-1185">Reference proteome</keyword>
<feature type="transmembrane region" description="Helical" evidence="6">
    <location>
        <begin position="492"/>
        <end position="512"/>
    </location>
</feature>
<feature type="transmembrane region" description="Helical" evidence="6">
    <location>
        <begin position="73"/>
        <end position="96"/>
    </location>
</feature>
<feature type="transmembrane region" description="Helical" evidence="6">
    <location>
        <begin position="421"/>
        <end position="444"/>
    </location>
</feature>
<feature type="region of interest" description="Disordered" evidence="5">
    <location>
        <begin position="207"/>
        <end position="254"/>
    </location>
</feature>
<feature type="transmembrane region" description="Helical" evidence="6">
    <location>
        <begin position="382"/>
        <end position="400"/>
    </location>
</feature>
<evidence type="ECO:0000256" key="5">
    <source>
        <dbReference type="SAM" id="MobiDB-lite"/>
    </source>
</evidence>
<dbReference type="GO" id="GO:0055085">
    <property type="term" value="P:transmembrane transport"/>
    <property type="evidence" value="ECO:0007669"/>
    <property type="project" value="InterPro"/>
</dbReference>
<dbReference type="Proteomes" id="UP001378960">
    <property type="component" value="Unassembled WGS sequence"/>
</dbReference>
<feature type="transmembrane region" description="Helical" evidence="6">
    <location>
        <begin position="532"/>
        <end position="553"/>
    </location>
</feature>
<dbReference type="InterPro" id="IPR004776">
    <property type="entry name" value="Mem_transp_PIN-like"/>
</dbReference>
<dbReference type="GO" id="GO:0016020">
    <property type="term" value="C:membrane"/>
    <property type="evidence" value="ECO:0007669"/>
    <property type="project" value="UniProtKB-SubCell"/>
</dbReference>
<evidence type="ECO:0000256" key="1">
    <source>
        <dbReference type="ARBA" id="ARBA00004141"/>
    </source>
</evidence>
<dbReference type="EMBL" id="BTGB01000009">
    <property type="protein sequence ID" value="GMM47726.1"/>
    <property type="molecule type" value="Genomic_DNA"/>
</dbReference>
<feature type="transmembrane region" description="Helical" evidence="6">
    <location>
        <begin position="143"/>
        <end position="167"/>
    </location>
</feature>
<evidence type="ECO:0000256" key="3">
    <source>
        <dbReference type="ARBA" id="ARBA00022989"/>
    </source>
</evidence>
<evidence type="ECO:0000313" key="8">
    <source>
        <dbReference type="Proteomes" id="UP001378960"/>
    </source>
</evidence>
<sequence>MAGAPLGEIVYSSVIPMIRMYMIIGSGFFLTRKGYFGVTAARAFSDMVMMIFMPSLVFDKIVSYISISDIKTIGVICFCAVIMYLINSCIAILIVYFTPIPKNSNNRWVGGALLAGIMQNVSDLPISYIQAVTIFSLDQQNKGTAYVIIWLAMYVLVQFNCGLFKLVEWDFEYKDKVDEENIENKEINDNNKDNDDHMDIAIDSETSLSSHSNSLQQPQRQSFSSESPISPTSSIMSDDSNTINNPTRKRRFSEKLDPLPLSEIKSNVSHLSRVLTNKSFSANIALSKVASARNLNKKENNSINQSNDDLISLNQELIREYSHVQPFNQNMSTTMKIITETNITDAKINENEGGNRIIKFLNKFHLGFIVFFLSNFKKPNSVALVISIIIALIPWLKALFVETGTVQLPNAPNQKPPLNFILLYAEYLGYPCVPMGLLLIGSVLARLEFNQVPKGFWKSAVCHTIFRLCILPIIGTAFITRLKNIGWIDDQMAIFVCIMEYALPSATVQIYLTAAAMNPNDKTCTPLNCVGLYMILQYLVLVISMPITVCYCIKNPMGM</sequence>
<feature type="compositionally biased region" description="Low complexity" evidence="5">
    <location>
        <begin position="222"/>
        <end position="240"/>
    </location>
</feature>
<dbReference type="PANTHER" id="PTHR31274">
    <property type="entry name" value="PROTEIN ECM3"/>
    <property type="match status" value="1"/>
</dbReference>
<feature type="transmembrane region" description="Helical" evidence="6">
    <location>
        <begin position="12"/>
        <end position="31"/>
    </location>
</feature>
<organism evidence="7 8">
    <name type="scientific">Pichia kluyveri</name>
    <name type="common">Yeast</name>
    <dbReference type="NCBI Taxonomy" id="36015"/>
    <lineage>
        <taxon>Eukaryota</taxon>
        <taxon>Fungi</taxon>
        <taxon>Dikarya</taxon>
        <taxon>Ascomycota</taxon>
        <taxon>Saccharomycotina</taxon>
        <taxon>Pichiomycetes</taxon>
        <taxon>Pichiales</taxon>
        <taxon>Pichiaceae</taxon>
        <taxon>Pichia</taxon>
    </lineage>
</organism>
<dbReference type="AlphaFoldDB" id="A0AAV5RAU4"/>
<feature type="transmembrane region" description="Helical" evidence="6">
    <location>
        <begin position="456"/>
        <end position="480"/>
    </location>
</feature>
<evidence type="ECO:0000256" key="4">
    <source>
        <dbReference type="ARBA" id="ARBA00023136"/>
    </source>
</evidence>
<protein>
    <submittedName>
        <fullName evidence="7">ATPase</fullName>
    </submittedName>
</protein>
<keyword evidence="2 6" id="KW-0812">Transmembrane</keyword>
<evidence type="ECO:0000256" key="2">
    <source>
        <dbReference type="ARBA" id="ARBA00022692"/>
    </source>
</evidence>
<accession>A0AAV5RAU4</accession>
<reference evidence="7 8" key="1">
    <citation type="journal article" date="2023" name="Elife">
        <title>Identification of key yeast species and microbe-microbe interactions impacting larval growth of Drosophila in the wild.</title>
        <authorList>
            <person name="Mure A."/>
            <person name="Sugiura Y."/>
            <person name="Maeda R."/>
            <person name="Honda K."/>
            <person name="Sakurai N."/>
            <person name="Takahashi Y."/>
            <person name="Watada M."/>
            <person name="Katoh T."/>
            <person name="Gotoh A."/>
            <person name="Gotoh Y."/>
            <person name="Taniguchi I."/>
            <person name="Nakamura K."/>
            <person name="Hayashi T."/>
            <person name="Katayama T."/>
            <person name="Uemura T."/>
            <person name="Hattori Y."/>
        </authorList>
    </citation>
    <scope>NUCLEOTIDE SEQUENCE [LARGE SCALE GENOMIC DNA]</scope>
    <source>
        <strain evidence="7 8">PK-24</strain>
    </source>
</reference>
<keyword evidence="4 6" id="KW-0472">Membrane</keyword>